<organism evidence="5">
    <name type="scientific">uncultured Thiotrichaceae bacterium</name>
    <dbReference type="NCBI Taxonomy" id="298394"/>
    <lineage>
        <taxon>Bacteria</taxon>
        <taxon>Pseudomonadati</taxon>
        <taxon>Pseudomonadota</taxon>
        <taxon>Gammaproteobacteria</taxon>
        <taxon>Thiotrichales</taxon>
        <taxon>Thiotrichaceae</taxon>
        <taxon>environmental samples</taxon>
    </lineage>
</organism>
<dbReference type="Pfam" id="PF00004">
    <property type="entry name" value="AAA"/>
    <property type="match status" value="2"/>
</dbReference>
<accession>A0A6S6TVI7</accession>
<dbReference type="SMART" id="SM00382">
    <property type="entry name" value="AAA"/>
    <property type="match status" value="2"/>
</dbReference>
<feature type="non-terminal residue" evidence="5">
    <location>
        <position position="649"/>
    </location>
</feature>
<dbReference type="InterPro" id="IPR027417">
    <property type="entry name" value="P-loop_NTPase"/>
</dbReference>
<dbReference type="Gene3D" id="3.40.50.300">
    <property type="entry name" value="P-loop containing nucleotide triphosphate hydrolases"/>
    <property type="match status" value="2"/>
</dbReference>
<dbReference type="PANTHER" id="PTHR23073">
    <property type="entry name" value="26S PROTEASOME REGULATORY SUBUNIT"/>
    <property type="match status" value="1"/>
</dbReference>
<dbReference type="CDD" id="cd19481">
    <property type="entry name" value="RecA-like_protease"/>
    <property type="match status" value="1"/>
</dbReference>
<dbReference type="InterPro" id="IPR050221">
    <property type="entry name" value="26S_Proteasome_ATPase"/>
</dbReference>
<protein>
    <submittedName>
        <fullName evidence="5">AAA ATPase, central region</fullName>
    </submittedName>
</protein>
<keyword evidence="3" id="KW-0067">ATP-binding</keyword>
<feature type="domain" description="AAA+ ATPase" evidence="4">
    <location>
        <begin position="500"/>
        <end position="629"/>
    </location>
</feature>
<dbReference type="AlphaFoldDB" id="A0A6S6TVI7"/>
<comment type="similarity">
    <text evidence="1">Belongs to the AAA ATPase family.</text>
</comment>
<dbReference type="SUPFAM" id="SSF52540">
    <property type="entry name" value="P-loop containing nucleoside triphosphate hydrolases"/>
    <property type="match status" value="2"/>
</dbReference>
<sequence length="649" mass="73956">MKSLQEVPEHKHGDHFNNPLDEYQDVIILWALRILLDLKGYMRMDIEYGLYGHERALSTLGLDKVINKSSDGVSKKKFRKILRQHSAAYEGREITIDGPLKANIDKLGKVIDLGEVEKKLLAFGTILHSSQDLDNVCNILGDVSFHVSVTSLSVILGIHPARIRQALANDGILNRTGLFRLSRDITYTLNAQISILEEISDVLLDNSDQNIMESLRRFFRQGKGASLQPVDYQHMTDDYQLVKDYLEKSISTQARGVNILVYGTPGTGKTEMIRTIAEDIGQHLYEVNTSDGDNDAIMYQGRVESYQLCQEVLKRKKNTLIMFDEIEDVFIRDGNMERLGIRTSTDSRKGWFNQLLEGNAVPAVWVSNVISHIDEAIIRRFDMVIELKTPPREVRMNIIRKYTEDLNISDEWIKKVSHNEYLAPALISRSVKVIKALGYEDQDKIESTLEKVLGNTMGAMGYEKDLSKSKRFVTPISYRLDSLNPDFDLTALKNGLGKHAKGRFCFYGPPGTGKSEFARHIADALDKVLIAKRASDLLDPYVGMTEKMLRGMFKQAHEEKAVLLLDEADSFLRDRSNAHQSWEVSQVNELLTQMEAFDGIFICSTNLMHNLDKASLRRFDLKIKFDYMQQDQAWKLFQQVMQDKDVVMA</sequence>
<dbReference type="InterPro" id="IPR003959">
    <property type="entry name" value="ATPase_AAA_core"/>
</dbReference>
<keyword evidence="2" id="KW-0547">Nucleotide-binding</keyword>
<dbReference type="EMBL" id="CACVAV010000338">
    <property type="protein sequence ID" value="CAA6822137.1"/>
    <property type="molecule type" value="Genomic_DNA"/>
</dbReference>
<evidence type="ECO:0000313" key="5">
    <source>
        <dbReference type="EMBL" id="CAA6822137.1"/>
    </source>
</evidence>
<proteinExistence type="inferred from homology"/>
<evidence type="ECO:0000256" key="3">
    <source>
        <dbReference type="ARBA" id="ARBA00022840"/>
    </source>
</evidence>
<dbReference type="GO" id="GO:0005524">
    <property type="term" value="F:ATP binding"/>
    <property type="evidence" value="ECO:0007669"/>
    <property type="project" value="UniProtKB-KW"/>
</dbReference>
<dbReference type="GO" id="GO:0016887">
    <property type="term" value="F:ATP hydrolysis activity"/>
    <property type="evidence" value="ECO:0007669"/>
    <property type="project" value="InterPro"/>
</dbReference>
<evidence type="ECO:0000256" key="2">
    <source>
        <dbReference type="ARBA" id="ARBA00022741"/>
    </source>
</evidence>
<gene>
    <name evidence="5" type="ORF">HELGO_WM55517</name>
</gene>
<dbReference type="InterPro" id="IPR003593">
    <property type="entry name" value="AAA+_ATPase"/>
</dbReference>
<name>A0A6S6TVI7_9GAMM</name>
<reference evidence="5" key="1">
    <citation type="submission" date="2020-01" db="EMBL/GenBank/DDBJ databases">
        <authorList>
            <person name="Meier V. D."/>
            <person name="Meier V D."/>
        </authorList>
    </citation>
    <scope>NUCLEOTIDE SEQUENCE</scope>
    <source>
        <strain evidence="5">HLG_WM_MAG_08</strain>
    </source>
</reference>
<evidence type="ECO:0000259" key="4">
    <source>
        <dbReference type="SMART" id="SM00382"/>
    </source>
</evidence>
<feature type="domain" description="AAA+ ATPase" evidence="4">
    <location>
        <begin position="255"/>
        <end position="391"/>
    </location>
</feature>
<evidence type="ECO:0000256" key="1">
    <source>
        <dbReference type="ARBA" id="ARBA00006914"/>
    </source>
</evidence>